<dbReference type="Gene3D" id="2.60.40.790">
    <property type="match status" value="1"/>
</dbReference>
<dbReference type="STRING" id="41427.A0A182JJR8"/>
<dbReference type="InterPro" id="IPR008978">
    <property type="entry name" value="HSP20-like_chaperone"/>
</dbReference>
<keyword evidence="5" id="KW-0539">Nucleus</keyword>
<organism evidence="6">
    <name type="scientific">Anopheles atroparvus</name>
    <name type="common">European mosquito</name>
    <dbReference type="NCBI Taxonomy" id="41427"/>
    <lineage>
        <taxon>Eukaryota</taxon>
        <taxon>Metazoa</taxon>
        <taxon>Ecdysozoa</taxon>
        <taxon>Arthropoda</taxon>
        <taxon>Hexapoda</taxon>
        <taxon>Insecta</taxon>
        <taxon>Pterygota</taxon>
        <taxon>Neoptera</taxon>
        <taxon>Endopterygota</taxon>
        <taxon>Diptera</taxon>
        <taxon>Nematocera</taxon>
        <taxon>Culicoidea</taxon>
        <taxon>Culicidae</taxon>
        <taxon>Anophelinae</taxon>
        <taxon>Anopheles</taxon>
    </lineage>
</organism>
<dbReference type="CDD" id="cd06467">
    <property type="entry name" value="p23_NUDC_like"/>
    <property type="match status" value="1"/>
</dbReference>
<dbReference type="InterPro" id="IPR007052">
    <property type="entry name" value="CS_dom"/>
</dbReference>
<dbReference type="GO" id="GO:0005634">
    <property type="term" value="C:nucleus"/>
    <property type="evidence" value="ECO:0007669"/>
    <property type="project" value="UniProtKB-SubCell"/>
</dbReference>
<comment type="subcellular location">
    <subcellularLocation>
        <location evidence="2">Cytoplasm</location>
    </subcellularLocation>
    <subcellularLocation>
        <location evidence="1">Nucleus</location>
    </subcellularLocation>
</comment>
<dbReference type="AlphaFoldDB" id="A0A182JJR8"/>
<accession>A0A182JJR8</accession>
<dbReference type="SUPFAM" id="SSF49764">
    <property type="entry name" value="HSP20-like chaperones"/>
    <property type="match status" value="1"/>
</dbReference>
<evidence type="ECO:0000256" key="5">
    <source>
        <dbReference type="ARBA" id="ARBA00023242"/>
    </source>
</evidence>
<sequence>MQHIELRPDRRLLKSNFDGYKLSLDPIPVLRMELTEHNRPHRVRPNEQQFSYYHARLFGMQNHLVRDPWASGQCYYVGASGMVQRVQYDETLGRLKPVSAVFKLPLTAEPRATEVDPSAGAGNKTAGTYNCSLAFASEQYCLLSDGRGAIRVLETGDRASGRDWKARSVFRPAETDARSGFPAGGFTLLDARFLVQDCKKQLHCIVMQVEHHMDRQSETLLYWFTLEQQQQQQQQEQSDLKHPSGQEWTLHASRMLRGGGFPRYCSLDYRATGVLLASEKPFRFVFDSERPVEPTVAPKASEPAPEEPQAYEKYPFEWHQTMDEVTIKFAKHDGAYYQVATESAPDGLCVSANGTVVIDGKKLFAKIDGECTVWTMDRETLEITLQKQTTGVMWPFIFPGGPDETFAGAGGARDTSEAADLPPTSNLEAALEDCDFGEAGEAEEYFTLERLSSDNHQVTHHISLGSVPPLFSVTLRPGLPAAIVLRHDVDACLWQLQPQAGPDDCHLQHEGTLHAFGYVQASKRQQKFLACSSDFGYAVICESERRLFIYKGSYGGAGAGLRHRSGPQVSLGQQRLVSLDDAGEILGICCEKEVTLLMTETALITLQLGIEE</sequence>
<evidence type="ECO:0000256" key="1">
    <source>
        <dbReference type="ARBA" id="ARBA00004123"/>
    </source>
</evidence>
<dbReference type="PANTHER" id="PTHR21664:SF1">
    <property type="entry name" value="NUDC DOMAIN-CONTAINING PROTEIN 1"/>
    <property type="match status" value="1"/>
</dbReference>
<name>A0A182JJR8_ANOAO</name>
<proteinExistence type="predicted"/>
<dbReference type="PANTHER" id="PTHR21664">
    <property type="entry name" value="CHRONIC MYELOGENOUS LEUKEMIA TUMOR ANTIGEN 66"/>
    <property type="match status" value="1"/>
</dbReference>
<dbReference type="InterPro" id="IPR037895">
    <property type="entry name" value="NUDCD1"/>
</dbReference>
<dbReference type="EnsemblMetazoa" id="AATE019374-RA">
    <property type="protein sequence ID" value="AATE019374-PA.1"/>
    <property type="gene ID" value="AATE019374"/>
</dbReference>
<dbReference type="GO" id="GO:0005737">
    <property type="term" value="C:cytoplasm"/>
    <property type="evidence" value="ECO:0007669"/>
    <property type="project" value="UniProtKB-SubCell"/>
</dbReference>
<dbReference type="Pfam" id="PF04969">
    <property type="entry name" value="CS"/>
    <property type="match status" value="1"/>
</dbReference>
<dbReference type="PROSITE" id="PS51203">
    <property type="entry name" value="CS"/>
    <property type="match status" value="1"/>
</dbReference>
<dbReference type="VEuPathDB" id="VectorBase:AATE019374"/>
<reference evidence="6" key="1">
    <citation type="submission" date="2022-08" db="UniProtKB">
        <authorList>
            <consortium name="EnsemblMetazoa"/>
        </authorList>
    </citation>
    <scope>IDENTIFICATION</scope>
    <source>
        <strain evidence="6">EBRO</strain>
    </source>
</reference>
<keyword evidence="4" id="KW-0963">Cytoplasm</keyword>
<evidence type="ECO:0000256" key="2">
    <source>
        <dbReference type="ARBA" id="ARBA00004496"/>
    </source>
</evidence>
<evidence type="ECO:0000256" key="4">
    <source>
        <dbReference type="ARBA" id="ARBA00022490"/>
    </source>
</evidence>
<evidence type="ECO:0000313" key="6">
    <source>
        <dbReference type="EnsemblMetazoa" id="AATE019374-PA.1"/>
    </source>
</evidence>
<evidence type="ECO:0000256" key="3">
    <source>
        <dbReference type="ARBA" id="ARBA00018915"/>
    </source>
</evidence>
<protein>
    <recommendedName>
        <fullName evidence="3">NudC domain-containing protein 1</fullName>
    </recommendedName>
</protein>